<protein>
    <submittedName>
        <fullName evidence="1">Uncharacterized protein</fullName>
    </submittedName>
</protein>
<organism evidence="1 2">
    <name type="scientific">Vaccinium darrowii</name>
    <dbReference type="NCBI Taxonomy" id="229202"/>
    <lineage>
        <taxon>Eukaryota</taxon>
        <taxon>Viridiplantae</taxon>
        <taxon>Streptophyta</taxon>
        <taxon>Embryophyta</taxon>
        <taxon>Tracheophyta</taxon>
        <taxon>Spermatophyta</taxon>
        <taxon>Magnoliopsida</taxon>
        <taxon>eudicotyledons</taxon>
        <taxon>Gunneridae</taxon>
        <taxon>Pentapetalae</taxon>
        <taxon>asterids</taxon>
        <taxon>Ericales</taxon>
        <taxon>Ericaceae</taxon>
        <taxon>Vaccinioideae</taxon>
        <taxon>Vaccinieae</taxon>
        <taxon>Vaccinium</taxon>
    </lineage>
</organism>
<reference evidence="1 2" key="1">
    <citation type="journal article" date="2021" name="Hortic Res">
        <title>High-quality reference genome and annotation aids understanding of berry development for evergreen blueberry (Vaccinium darrowii).</title>
        <authorList>
            <person name="Yu J."/>
            <person name="Hulse-Kemp A.M."/>
            <person name="Babiker E."/>
            <person name="Staton M."/>
        </authorList>
    </citation>
    <scope>NUCLEOTIDE SEQUENCE [LARGE SCALE GENOMIC DNA]</scope>
    <source>
        <strain evidence="2">cv. NJ 8807/NJ 8810</strain>
        <tissue evidence="1">Young leaf</tissue>
    </source>
</reference>
<evidence type="ECO:0000313" key="2">
    <source>
        <dbReference type="Proteomes" id="UP000828048"/>
    </source>
</evidence>
<accession>A0ACB7WZB2</accession>
<dbReference type="EMBL" id="CM037152">
    <property type="protein sequence ID" value="KAH7833650.1"/>
    <property type="molecule type" value="Genomic_DNA"/>
</dbReference>
<evidence type="ECO:0000313" key="1">
    <source>
        <dbReference type="EMBL" id="KAH7833650.1"/>
    </source>
</evidence>
<comment type="caution">
    <text evidence="1">The sequence shown here is derived from an EMBL/GenBank/DDBJ whole genome shotgun (WGS) entry which is preliminary data.</text>
</comment>
<name>A0ACB7WZB2_9ERIC</name>
<sequence length="384" mass="43649">MKRNQTKTKEQKFLNKIKHALAEADDPDIFGTLLESTAEITISVDINSQVFLFSLILLVDQLDNPHLTVRLSASKLILRSCYSHVKGGFELLLCKVIRVWNELYDYLSNRLDNDQAVVTLYEFARCLNTDMVQLIVTWLPKVLAFALIEKTLLLYSRWIHYTGQKQKEDVIGLYSRVMGILRGCSKDLPTYQWLTVLPQSVSRICHQNEEIVRLVKYIVTTVLRDYPQQGLWIMAAVSKSIVPSRREAAAEIIQAARKSLSQGNKGNNLFIQFATLIDHLIRLCFHAGQLKAGTINISTEFSALKRMMPLEIVMPIQQSLTVNLPTYDMDLSNSLSVEGPSTSRFTFYNLPKVSVEGQITTILLSTITFIVNIFILCLLKLLDM</sequence>
<proteinExistence type="predicted"/>
<gene>
    <name evidence="1" type="ORF">Vadar_008436</name>
</gene>
<keyword evidence="2" id="KW-1185">Reference proteome</keyword>
<dbReference type="Proteomes" id="UP000828048">
    <property type="component" value="Chromosome 2"/>
</dbReference>